<dbReference type="Proteomes" id="UP000316958">
    <property type="component" value="Unassembled WGS sequence"/>
</dbReference>
<dbReference type="AlphaFoldDB" id="A0A552G1B9"/>
<reference evidence="1 2" key="1">
    <citation type="submission" date="2019-01" db="EMBL/GenBank/DDBJ databases">
        <title>Coherence of Microcystis species and biogeography revealed through population genomics.</title>
        <authorList>
            <person name="Perez-Carrascal O.M."/>
            <person name="Terrat Y."/>
            <person name="Giani A."/>
            <person name="Fortin N."/>
            <person name="Tromas N."/>
            <person name="Shapiro B.J."/>
        </authorList>
    </citation>
    <scope>NUCLEOTIDE SEQUENCE [LARGE SCALE GENOMIC DNA]</scope>
    <source>
        <strain evidence="1">Ma_QC_Ch_20071001_S25D</strain>
    </source>
</reference>
<accession>A0A552G1B9</accession>
<organism evidence="1 2">
    <name type="scientific">Microcystis aeruginosa Ma_QC_Ch_20071001_S25D</name>
    <dbReference type="NCBI Taxonomy" id="2486250"/>
    <lineage>
        <taxon>Bacteria</taxon>
        <taxon>Bacillati</taxon>
        <taxon>Cyanobacteriota</taxon>
        <taxon>Cyanophyceae</taxon>
        <taxon>Oscillatoriophycideae</taxon>
        <taxon>Chroococcales</taxon>
        <taxon>Microcystaceae</taxon>
        <taxon>Microcystis</taxon>
    </lineage>
</organism>
<evidence type="ECO:0000313" key="1">
    <source>
        <dbReference type="EMBL" id="TRU52761.1"/>
    </source>
</evidence>
<evidence type="ECO:0000313" key="2">
    <source>
        <dbReference type="Proteomes" id="UP000316958"/>
    </source>
</evidence>
<comment type="caution">
    <text evidence="1">The sequence shown here is derived from an EMBL/GenBank/DDBJ whole genome shotgun (WGS) entry which is preliminary data.</text>
</comment>
<proteinExistence type="predicted"/>
<feature type="non-terminal residue" evidence="1">
    <location>
        <position position="37"/>
    </location>
</feature>
<protein>
    <submittedName>
        <fullName evidence="1">Transposase</fullName>
    </submittedName>
</protein>
<sequence>MFILEYKLRGKPSQYQAIDEAIRTVQFVRNKCLRYWE</sequence>
<name>A0A552G1B9_MICAE</name>
<gene>
    <name evidence="1" type="ORF">EWV57_04915</name>
</gene>
<dbReference type="EMBL" id="SFBE01000087">
    <property type="protein sequence ID" value="TRU52761.1"/>
    <property type="molecule type" value="Genomic_DNA"/>
</dbReference>